<proteinExistence type="predicted"/>
<feature type="transmembrane region" description="Helical" evidence="10">
    <location>
        <begin position="219"/>
        <end position="241"/>
    </location>
</feature>
<evidence type="ECO:0000259" key="11">
    <source>
        <dbReference type="PROSITE" id="PS50883"/>
    </source>
</evidence>
<reference evidence="12" key="1">
    <citation type="submission" date="2014-06" db="EMBL/GenBank/DDBJ databases">
        <authorList>
            <person name="Urmite Genomes Urmite Genomes"/>
        </authorList>
    </citation>
    <scope>NUCLEOTIDE SEQUENCE</scope>
</reference>
<dbReference type="Pfam" id="PF12792">
    <property type="entry name" value="CSS-motif"/>
    <property type="match status" value="1"/>
</dbReference>
<dbReference type="Pfam" id="PF00563">
    <property type="entry name" value="EAL"/>
    <property type="match status" value="1"/>
</dbReference>
<dbReference type="CDD" id="cd01948">
    <property type="entry name" value="EAL"/>
    <property type="match status" value="1"/>
</dbReference>
<feature type="transmembrane region" description="Helical" evidence="10">
    <location>
        <begin position="12"/>
        <end position="34"/>
    </location>
</feature>
<dbReference type="RefSeq" id="WP_104868388.1">
    <property type="nucleotide sequence ID" value="NZ_AP023452.1"/>
</dbReference>
<comment type="catalytic activity">
    <reaction evidence="9">
        <text>3',3'-c-di-GMP + H2O = 5'-phosphoguanylyl(3'-&gt;5')guanosine + H(+)</text>
        <dbReference type="Rhea" id="RHEA:24902"/>
        <dbReference type="ChEBI" id="CHEBI:15377"/>
        <dbReference type="ChEBI" id="CHEBI:15378"/>
        <dbReference type="ChEBI" id="CHEBI:58754"/>
        <dbReference type="ChEBI" id="CHEBI:58805"/>
        <dbReference type="EC" id="3.1.4.52"/>
    </reaction>
</comment>
<evidence type="ECO:0000256" key="5">
    <source>
        <dbReference type="ARBA" id="ARBA00022692"/>
    </source>
</evidence>
<dbReference type="EC" id="3.1.4.52" evidence="2"/>
<dbReference type="Gene3D" id="3.20.20.450">
    <property type="entry name" value="EAL domain"/>
    <property type="match status" value="1"/>
</dbReference>
<keyword evidence="8 10" id="KW-0472">Membrane</keyword>
<name>A0A078LDY1_CITKO</name>
<feature type="domain" description="EAL" evidence="11">
    <location>
        <begin position="245"/>
        <end position="498"/>
    </location>
</feature>
<dbReference type="GO" id="GO:0005886">
    <property type="term" value="C:plasma membrane"/>
    <property type="evidence" value="ECO:0007669"/>
    <property type="project" value="UniProtKB-SubCell"/>
</dbReference>
<evidence type="ECO:0000256" key="7">
    <source>
        <dbReference type="ARBA" id="ARBA00022989"/>
    </source>
</evidence>
<dbReference type="SMART" id="SM00052">
    <property type="entry name" value="EAL"/>
    <property type="match status" value="1"/>
</dbReference>
<evidence type="ECO:0000256" key="1">
    <source>
        <dbReference type="ARBA" id="ARBA00004651"/>
    </source>
</evidence>
<keyword evidence="6" id="KW-0378">Hydrolase</keyword>
<evidence type="ECO:0000313" key="12">
    <source>
        <dbReference type="EMBL" id="CDZ82374.1"/>
    </source>
</evidence>
<dbReference type="GO" id="GO:0071111">
    <property type="term" value="F:cyclic-guanylate-specific phosphodiesterase activity"/>
    <property type="evidence" value="ECO:0007669"/>
    <property type="project" value="UniProtKB-EC"/>
</dbReference>
<keyword evidence="4" id="KW-0973">c-di-GMP</keyword>
<keyword evidence="5 10" id="KW-0812">Transmembrane</keyword>
<dbReference type="AlphaFoldDB" id="A0A078LDY1"/>
<gene>
    <name evidence="12" type="ORF">BN1086_00450</name>
</gene>
<evidence type="ECO:0000256" key="8">
    <source>
        <dbReference type="ARBA" id="ARBA00023136"/>
    </source>
</evidence>
<dbReference type="InterPro" id="IPR001633">
    <property type="entry name" value="EAL_dom"/>
</dbReference>
<evidence type="ECO:0000256" key="3">
    <source>
        <dbReference type="ARBA" id="ARBA00022475"/>
    </source>
</evidence>
<dbReference type="PROSITE" id="PS50883">
    <property type="entry name" value="EAL"/>
    <property type="match status" value="1"/>
</dbReference>
<protein>
    <recommendedName>
        <fullName evidence="2">cyclic-guanylate-specific phosphodiesterase</fullName>
        <ecNumber evidence="2">3.1.4.52</ecNumber>
    </recommendedName>
</protein>
<dbReference type="PANTHER" id="PTHR33121:SF80">
    <property type="entry name" value="CYCLIC DI-GMP PHOSPHODIESTERASE PDEL"/>
    <property type="match status" value="1"/>
</dbReference>
<sequence length="503" mass="57173">MKQHAGGLVGNKLVFVIVFLTITITGMVTFWLGASSRVDNDKRALIQRVDSLLFEAKQISDSLTAHLTERCSDETVRMLTKQIHRYPHIGGIFLLQDSRVYCSSGMAKPELSNLTAGENGNRLFLVDETPAFRGEPVLAYVTVRGNNAIVVTISTYWFKSLLADSRLLVNVNGNILSDDKLISTNSIDFQNSAWQQSNMFDYQVMEYPEHTGIASVLNFIFILFLSAAIAVPAAFLFNYTLQRIAMSRYIQLRRGLRKQQFVPYYEPVMNCASGALYGAEVVMRWKKGNDTSVINEEIISLANKTGMISPLVNFILRQVEKDILSLRLRLPRTFYINFRLSESMIAMPELIDSFVEFQQRLPSDVKLTLEFPEVVYRDTTLEFDSVLRRLRVEGIKIKMSSLFLERLNADRNLYLPVDAVRIEKSITGLISDSKEPVASVDDIIRSAVNKNYTIIADGIENDQQYHYLSLRGVVLQQGNYWSMPLSSFHLMQYIIQSDKVLLC</sequence>
<keyword evidence="3" id="KW-1003">Cell membrane</keyword>
<dbReference type="SUPFAM" id="SSF141868">
    <property type="entry name" value="EAL domain-like"/>
    <property type="match status" value="1"/>
</dbReference>
<accession>A0A078LDY1</accession>
<evidence type="ECO:0000256" key="9">
    <source>
        <dbReference type="ARBA" id="ARBA00034290"/>
    </source>
</evidence>
<evidence type="ECO:0000256" key="4">
    <source>
        <dbReference type="ARBA" id="ARBA00022636"/>
    </source>
</evidence>
<keyword evidence="7 10" id="KW-1133">Transmembrane helix</keyword>
<dbReference type="PANTHER" id="PTHR33121">
    <property type="entry name" value="CYCLIC DI-GMP PHOSPHODIESTERASE PDEF"/>
    <property type="match status" value="1"/>
</dbReference>
<dbReference type="InterPro" id="IPR035919">
    <property type="entry name" value="EAL_sf"/>
</dbReference>
<dbReference type="PATRIC" id="fig|545.12.peg.436"/>
<dbReference type="InterPro" id="IPR024744">
    <property type="entry name" value="CSS-motif_dom"/>
</dbReference>
<comment type="subcellular location">
    <subcellularLocation>
        <location evidence="1">Cell membrane</location>
        <topology evidence="1">Multi-pass membrane protein</topology>
    </subcellularLocation>
</comment>
<evidence type="ECO:0000256" key="10">
    <source>
        <dbReference type="SAM" id="Phobius"/>
    </source>
</evidence>
<evidence type="ECO:0000256" key="6">
    <source>
        <dbReference type="ARBA" id="ARBA00022801"/>
    </source>
</evidence>
<dbReference type="EMBL" id="LK931336">
    <property type="protein sequence ID" value="CDZ82374.1"/>
    <property type="molecule type" value="Genomic_DNA"/>
</dbReference>
<dbReference type="InterPro" id="IPR050706">
    <property type="entry name" value="Cyclic-di-GMP_PDE-like"/>
</dbReference>
<evidence type="ECO:0000256" key="2">
    <source>
        <dbReference type="ARBA" id="ARBA00012282"/>
    </source>
</evidence>
<organism evidence="12">
    <name type="scientific">Citrobacter koseri</name>
    <name type="common">Citrobacter diversus</name>
    <dbReference type="NCBI Taxonomy" id="545"/>
    <lineage>
        <taxon>Bacteria</taxon>
        <taxon>Pseudomonadati</taxon>
        <taxon>Pseudomonadota</taxon>
        <taxon>Gammaproteobacteria</taxon>
        <taxon>Enterobacterales</taxon>
        <taxon>Enterobacteriaceae</taxon>
        <taxon>Citrobacter</taxon>
    </lineage>
</organism>